<dbReference type="STRING" id="1798471.A3A21_00015"/>
<accession>A0A1F6BRV4</accession>
<feature type="domain" description="Transcriptional repressor PaaX-like central Cas2-like" evidence="1">
    <location>
        <begin position="82"/>
        <end position="146"/>
    </location>
</feature>
<sequence>MRQLARGGSTFPQIGRFSSLDEKKSDSSLRSTLCRLRKNGLAKKQGGVWFITPKGADVHKKRQVVRKRAEFMKLNRKKKKTMIVAFDVPEHKRGLRDWLREELLFLGFEPIQKSVWFGPGPLLEKFVRELDARELLPCIKFFRAMEDELV</sequence>
<dbReference type="Pfam" id="PF20803">
    <property type="entry name" value="PaaX_M"/>
    <property type="match status" value="1"/>
</dbReference>
<evidence type="ECO:0000313" key="3">
    <source>
        <dbReference type="Proteomes" id="UP000176996"/>
    </source>
</evidence>
<evidence type="ECO:0000259" key="1">
    <source>
        <dbReference type="Pfam" id="PF20803"/>
    </source>
</evidence>
<protein>
    <recommendedName>
        <fullName evidence="1">Transcriptional repressor PaaX-like central Cas2-like domain-containing protein</fullName>
    </recommendedName>
</protein>
<dbReference type="EMBL" id="MFKK01000037">
    <property type="protein sequence ID" value="OGG39675.1"/>
    <property type="molecule type" value="Genomic_DNA"/>
</dbReference>
<evidence type="ECO:0000313" key="2">
    <source>
        <dbReference type="EMBL" id="OGG39675.1"/>
    </source>
</evidence>
<organism evidence="2 3">
    <name type="scientific">Candidatus Jorgensenbacteria bacterium RIFCSPLOWO2_01_FULL_45_25b</name>
    <dbReference type="NCBI Taxonomy" id="1798471"/>
    <lineage>
        <taxon>Bacteria</taxon>
        <taxon>Candidatus Joergenseniibacteriota</taxon>
    </lineage>
</organism>
<dbReference type="InterPro" id="IPR048846">
    <property type="entry name" value="PaaX-like_central"/>
</dbReference>
<gene>
    <name evidence="2" type="ORF">A3A21_00015</name>
</gene>
<dbReference type="AlphaFoldDB" id="A0A1F6BRV4"/>
<reference evidence="2 3" key="1">
    <citation type="journal article" date="2016" name="Nat. Commun.">
        <title>Thousands of microbial genomes shed light on interconnected biogeochemical processes in an aquifer system.</title>
        <authorList>
            <person name="Anantharaman K."/>
            <person name="Brown C.T."/>
            <person name="Hug L.A."/>
            <person name="Sharon I."/>
            <person name="Castelle C.J."/>
            <person name="Probst A.J."/>
            <person name="Thomas B.C."/>
            <person name="Singh A."/>
            <person name="Wilkins M.J."/>
            <person name="Karaoz U."/>
            <person name="Brodie E.L."/>
            <person name="Williams K.H."/>
            <person name="Hubbard S.S."/>
            <person name="Banfield J.F."/>
        </authorList>
    </citation>
    <scope>NUCLEOTIDE SEQUENCE [LARGE SCALE GENOMIC DNA]</scope>
</reference>
<proteinExistence type="predicted"/>
<dbReference type="Proteomes" id="UP000176996">
    <property type="component" value="Unassembled WGS sequence"/>
</dbReference>
<name>A0A1F6BRV4_9BACT</name>
<comment type="caution">
    <text evidence="2">The sequence shown here is derived from an EMBL/GenBank/DDBJ whole genome shotgun (WGS) entry which is preliminary data.</text>
</comment>